<evidence type="ECO:0000313" key="3">
    <source>
        <dbReference type="Proteomes" id="UP001165069"/>
    </source>
</evidence>
<evidence type="ECO:0000313" key="2">
    <source>
        <dbReference type="EMBL" id="GLH74132.1"/>
    </source>
</evidence>
<sequence>MSNSLAIAAVTATLRNLLDTKINASVADDPSTDPGLAGTGVTTKALDKARTGSGNQVNLFLYQTAVNAAWQNMDLPQQTRPNEQGRPPLALVLHYLVTAYGAGEDDQMGHRLLGRSMSVLYDHALLGPSEIQAALAGNDLAHQVERVRISPLALSVEEISKLWTVFQTPYRISAAYQVSAVLIDSNAPTKAALPVLKRGQDNRGVASQTSLDSPYPNLTSLGLPANQPSVRLGQTVQLLGAKLGGTAQGILLQHSRWEAPIEVPAAGTPTDTEIDVVIPPTPAAWPAGLYLASALVQRPSETTRRTTNQLPLMVAPVITSALPLSTAVGATLSLSCSPDVLPAQRVSLFVGDREVPAQPHPAQTSSLDFALPADLSGTYFLRLRVDGIDSQLVQDYTAANPAFDPLQKVTLS</sequence>
<dbReference type="RefSeq" id="WP_285576073.1">
    <property type="nucleotide sequence ID" value="NZ_BSDE01000005.1"/>
</dbReference>
<proteinExistence type="predicted"/>
<dbReference type="Proteomes" id="UP001165069">
    <property type="component" value="Unassembled WGS sequence"/>
</dbReference>
<dbReference type="Pfam" id="PF14065">
    <property type="entry name" value="Pvc16_N"/>
    <property type="match status" value="1"/>
</dbReference>
<keyword evidence="3" id="KW-1185">Reference proteome</keyword>
<dbReference type="InterPro" id="IPR025351">
    <property type="entry name" value="Pvc16_N"/>
</dbReference>
<accession>A0ABQ5QHR3</accession>
<dbReference type="EMBL" id="BSDE01000005">
    <property type="protein sequence ID" value="GLH74132.1"/>
    <property type="molecule type" value="Genomic_DNA"/>
</dbReference>
<gene>
    <name evidence="2" type="ORF">GETHLI_26340</name>
</gene>
<feature type="domain" description="Pvc16 N-terminal" evidence="1">
    <location>
        <begin position="9"/>
        <end position="196"/>
    </location>
</feature>
<organism evidence="2 3">
    <name type="scientific">Geothrix limicola</name>
    <dbReference type="NCBI Taxonomy" id="2927978"/>
    <lineage>
        <taxon>Bacteria</taxon>
        <taxon>Pseudomonadati</taxon>
        <taxon>Acidobacteriota</taxon>
        <taxon>Holophagae</taxon>
        <taxon>Holophagales</taxon>
        <taxon>Holophagaceae</taxon>
        <taxon>Geothrix</taxon>
    </lineage>
</organism>
<reference evidence="2 3" key="1">
    <citation type="journal article" date="2023" name="Antonie Van Leeuwenhoek">
        <title>Mesoterricola silvestris gen. nov., sp. nov., Mesoterricola sediminis sp. nov., Geothrix oryzae sp. nov., Geothrix edaphica sp. nov., Geothrix rubra sp. nov., and Geothrix limicola sp. nov., six novel members of Acidobacteriota isolated from soils.</title>
        <authorList>
            <person name="Itoh H."/>
            <person name="Sugisawa Y."/>
            <person name="Mise K."/>
            <person name="Xu Z."/>
            <person name="Kuniyasu M."/>
            <person name="Ushijima N."/>
            <person name="Kawano K."/>
            <person name="Kobayashi E."/>
            <person name="Shiratori Y."/>
            <person name="Masuda Y."/>
            <person name="Senoo K."/>
        </authorList>
    </citation>
    <scope>NUCLEOTIDE SEQUENCE [LARGE SCALE GENOMIC DNA]</scope>
    <source>
        <strain evidence="2 3">Red804</strain>
    </source>
</reference>
<evidence type="ECO:0000259" key="1">
    <source>
        <dbReference type="Pfam" id="PF14065"/>
    </source>
</evidence>
<protein>
    <recommendedName>
        <fullName evidence="1">Pvc16 N-terminal domain-containing protein</fullName>
    </recommendedName>
</protein>
<name>A0ABQ5QHR3_9BACT</name>
<comment type="caution">
    <text evidence="2">The sequence shown here is derived from an EMBL/GenBank/DDBJ whole genome shotgun (WGS) entry which is preliminary data.</text>
</comment>